<evidence type="ECO:0000313" key="2">
    <source>
        <dbReference type="EMBL" id="MPM59409.1"/>
    </source>
</evidence>
<dbReference type="InterPro" id="IPR025474">
    <property type="entry name" value="DUF4325"/>
</dbReference>
<protein>
    <recommendedName>
        <fullName evidence="1">DUF4325 domain-containing protein</fullName>
    </recommendedName>
</protein>
<dbReference type="EMBL" id="VSSQ01017277">
    <property type="protein sequence ID" value="MPM59409.1"/>
    <property type="molecule type" value="Genomic_DNA"/>
</dbReference>
<name>A0A645B1X4_9ZZZZ</name>
<dbReference type="AlphaFoldDB" id="A0A645B1X4"/>
<accession>A0A645B1X4</accession>
<organism evidence="2">
    <name type="scientific">bioreactor metagenome</name>
    <dbReference type="NCBI Taxonomy" id="1076179"/>
    <lineage>
        <taxon>unclassified sequences</taxon>
        <taxon>metagenomes</taxon>
        <taxon>ecological metagenomes</taxon>
    </lineage>
</organism>
<feature type="domain" description="DUF4325" evidence="1">
    <location>
        <begin position="104"/>
        <end position="166"/>
    </location>
</feature>
<evidence type="ECO:0000259" key="1">
    <source>
        <dbReference type="Pfam" id="PF14213"/>
    </source>
</evidence>
<reference evidence="2" key="1">
    <citation type="submission" date="2019-08" db="EMBL/GenBank/DDBJ databases">
        <authorList>
            <person name="Kucharzyk K."/>
            <person name="Murdoch R.W."/>
            <person name="Higgins S."/>
            <person name="Loffler F."/>
        </authorList>
    </citation>
    <scope>NUCLEOTIDE SEQUENCE</scope>
</reference>
<sequence length="200" mass="23118">MSTTQSNNQINIQLLYQPSSDKNTLDFITLSRLDFPRNFSVKVASSVITVIKKMEDKFVSLADTQNCLLSNFMVAEYNDQTKMESVKINVVDVIGSEFCVSTEDARKLYDNVSHCITEKRKVVLSFKNVRFLTPLFLNMSICQLYGQFEEDIINDYVSIVDIDENNKRMLSIQKKRANHYFKNPELFNKIANTSFGEYNE</sequence>
<gene>
    <name evidence="2" type="ORF">SDC9_106251</name>
</gene>
<comment type="caution">
    <text evidence="2">The sequence shown here is derived from an EMBL/GenBank/DDBJ whole genome shotgun (WGS) entry which is preliminary data.</text>
</comment>
<dbReference type="Pfam" id="PF14213">
    <property type="entry name" value="DUF4325"/>
    <property type="match status" value="1"/>
</dbReference>
<proteinExistence type="predicted"/>